<dbReference type="SUPFAM" id="SSF52972">
    <property type="entry name" value="ITPase-like"/>
    <property type="match status" value="1"/>
</dbReference>
<dbReference type="GO" id="GO:0009117">
    <property type="term" value="P:nucleotide metabolic process"/>
    <property type="evidence" value="ECO:0007669"/>
    <property type="project" value="UniProtKB-KW"/>
</dbReference>
<dbReference type="InterPro" id="IPR003697">
    <property type="entry name" value="Maf-like"/>
</dbReference>
<comment type="catalytic activity">
    <reaction evidence="4">
        <text>dTTP + H2O = dTMP + diphosphate + H(+)</text>
        <dbReference type="Rhea" id="RHEA:28534"/>
        <dbReference type="ChEBI" id="CHEBI:15377"/>
        <dbReference type="ChEBI" id="CHEBI:15378"/>
        <dbReference type="ChEBI" id="CHEBI:33019"/>
        <dbReference type="ChEBI" id="CHEBI:37568"/>
        <dbReference type="ChEBI" id="CHEBI:63528"/>
        <dbReference type="EC" id="3.6.1.9"/>
    </reaction>
</comment>
<dbReference type="GO" id="GO:0005737">
    <property type="term" value="C:cytoplasm"/>
    <property type="evidence" value="ECO:0007669"/>
    <property type="project" value="UniProtKB-SubCell"/>
</dbReference>
<feature type="active site" description="Proton acceptor" evidence="4">
    <location>
        <position position="44"/>
    </location>
</feature>
<dbReference type="HAMAP" id="MF_00528">
    <property type="entry name" value="Maf"/>
    <property type="match status" value="1"/>
</dbReference>
<evidence type="ECO:0000256" key="4">
    <source>
        <dbReference type="HAMAP-Rule" id="MF_00528"/>
    </source>
</evidence>
<comment type="similarity">
    <text evidence="4">Belongs to the Maf family. YhdE subfamily.</text>
</comment>
<reference evidence="5" key="1">
    <citation type="submission" date="2017-02" db="EMBL/GenBank/DDBJ databases">
        <authorList>
            <person name="Regsiter A."/>
            <person name="William W."/>
        </authorList>
    </citation>
    <scope>NUCLEOTIDE SEQUENCE</scope>
    <source>
        <strain evidence="5">BdmA 4</strain>
    </source>
</reference>
<evidence type="ECO:0000256" key="3">
    <source>
        <dbReference type="ARBA" id="ARBA00023080"/>
    </source>
</evidence>
<feature type="site" description="Important for substrate specificity" evidence="4">
    <location>
        <position position="10"/>
    </location>
</feature>
<organism evidence="5">
    <name type="scientific">uncultured spirochete</name>
    <dbReference type="NCBI Taxonomy" id="156406"/>
    <lineage>
        <taxon>Bacteria</taxon>
        <taxon>Pseudomonadati</taxon>
        <taxon>Spirochaetota</taxon>
        <taxon>Spirochaetia</taxon>
        <taxon>Spirochaetales</taxon>
        <taxon>environmental samples</taxon>
    </lineage>
</organism>
<evidence type="ECO:0000256" key="2">
    <source>
        <dbReference type="ARBA" id="ARBA00022801"/>
    </source>
</evidence>
<dbReference type="InterPro" id="IPR029001">
    <property type="entry name" value="ITPase-like_fam"/>
</dbReference>
<protein>
    <recommendedName>
        <fullName evidence="4">dTTP/UTP pyrophosphatase</fullName>
        <shortName evidence="4">dTTPase/UTPase</shortName>
        <ecNumber evidence="4">3.6.1.9</ecNumber>
    </recommendedName>
    <alternativeName>
        <fullName evidence="4">Nucleoside triphosphate pyrophosphatase</fullName>
    </alternativeName>
    <alternativeName>
        <fullName evidence="4">Nucleotide pyrophosphatase</fullName>
        <shortName evidence="4">Nucleotide PPase</shortName>
    </alternativeName>
</protein>
<accession>A0A3P3XTT8</accession>
<proteinExistence type="inferred from homology"/>
<comment type="function">
    <text evidence="4">Nucleoside triphosphate pyrophosphatase that hydrolyzes dTTP and UTP. May have a dual role in cell division arrest and in preventing the incorporation of modified nucleotides into cellular nucleic acids.</text>
</comment>
<comment type="cofactor">
    <cofactor evidence="1 4">
        <name>a divalent metal cation</name>
        <dbReference type="ChEBI" id="CHEBI:60240"/>
    </cofactor>
</comment>
<evidence type="ECO:0000256" key="1">
    <source>
        <dbReference type="ARBA" id="ARBA00001968"/>
    </source>
</evidence>
<dbReference type="PANTHER" id="PTHR43213:SF5">
    <property type="entry name" value="BIFUNCTIONAL DTTP_UTP PYROPHOSPHATASE_METHYLTRANSFERASE PROTEIN-RELATED"/>
    <property type="match status" value="1"/>
</dbReference>
<dbReference type="Pfam" id="PF02545">
    <property type="entry name" value="Maf"/>
    <property type="match status" value="1"/>
</dbReference>
<comment type="caution">
    <text evidence="4">Lacks conserved residue(s) required for the propagation of feature annotation.</text>
</comment>
<keyword evidence="3 4" id="KW-0546">Nucleotide metabolism</keyword>
<dbReference type="PANTHER" id="PTHR43213">
    <property type="entry name" value="BIFUNCTIONAL DTTP/UTP PYROPHOSPHATASE/METHYLTRANSFERASE PROTEIN-RELATED"/>
    <property type="match status" value="1"/>
</dbReference>
<keyword evidence="2 4" id="KW-0378">Hydrolase</keyword>
<comment type="subcellular location">
    <subcellularLocation>
        <location evidence="4">Cytoplasm</location>
    </subcellularLocation>
</comment>
<keyword evidence="4" id="KW-0963">Cytoplasm</keyword>
<dbReference type="GO" id="GO:0036221">
    <property type="term" value="F:UTP diphosphatase activity"/>
    <property type="evidence" value="ECO:0007669"/>
    <property type="project" value="RHEA"/>
</dbReference>
<comment type="catalytic activity">
    <reaction evidence="4">
        <text>UTP + H2O = UMP + diphosphate + H(+)</text>
        <dbReference type="Rhea" id="RHEA:29395"/>
        <dbReference type="ChEBI" id="CHEBI:15377"/>
        <dbReference type="ChEBI" id="CHEBI:15378"/>
        <dbReference type="ChEBI" id="CHEBI:33019"/>
        <dbReference type="ChEBI" id="CHEBI:46398"/>
        <dbReference type="ChEBI" id="CHEBI:57865"/>
        <dbReference type="EC" id="3.6.1.9"/>
    </reaction>
</comment>
<feature type="site" description="Important for substrate specificity" evidence="4">
    <location>
        <position position="133"/>
    </location>
</feature>
<evidence type="ECO:0000313" key="5">
    <source>
        <dbReference type="EMBL" id="SLM19712.1"/>
    </source>
</evidence>
<dbReference type="EC" id="3.6.1.9" evidence="4"/>
<dbReference type="AlphaFoldDB" id="A0A3P3XTT8"/>
<feature type="site" description="Important for substrate specificity" evidence="4">
    <location>
        <position position="45"/>
    </location>
</feature>
<sequence>MTALAATKARRGKTLWLEKQENTRQNEIQDARPSATPRLVLGADTLVAFQTQGGWITIGKPANERDAFDMLSMEAGKRHTVFSGLCLLDMTRDQPYVALSVSEVQFSPMTNEDIAWYLSFGEWRGAAGAYRIQGVGSYFIEEIKGSSSSVMGLPIRELYGILRESGYFASP</sequence>
<dbReference type="Gene3D" id="3.90.950.10">
    <property type="match status" value="1"/>
</dbReference>
<gene>
    <name evidence="5" type="ORF">SPIRO4BDMA_70134</name>
</gene>
<dbReference type="GO" id="GO:0036218">
    <property type="term" value="F:dTTP diphosphatase activity"/>
    <property type="evidence" value="ECO:0007669"/>
    <property type="project" value="RHEA"/>
</dbReference>
<name>A0A3P3XTT8_9SPIR</name>
<dbReference type="EMBL" id="FWDO01000007">
    <property type="protein sequence ID" value="SLM19712.1"/>
    <property type="molecule type" value="Genomic_DNA"/>
</dbReference>
<dbReference type="PIRSF" id="PIRSF006305">
    <property type="entry name" value="Maf"/>
    <property type="match status" value="1"/>
</dbReference>